<dbReference type="Proteomes" id="UP000284403">
    <property type="component" value="Unassembled WGS sequence"/>
</dbReference>
<dbReference type="OrthoDB" id="252984at2759"/>
<name>A0A3R7M4Q4_9TRYP</name>
<evidence type="ECO:0000313" key="3">
    <source>
        <dbReference type="Proteomes" id="UP000284403"/>
    </source>
</evidence>
<feature type="compositionally biased region" description="Basic and acidic residues" evidence="1">
    <location>
        <begin position="40"/>
        <end position="52"/>
    </location>
</feature>
<dbReference type="RefSeq" id="XP_029231725.1">
    <property type="nucleotide sequence ID" value="XM_029368230.1"/>
</dbReference>
<feature type="region of interest" description="Disordered" evidence="1">
    <location>
        <begin position="40"/>
        <end position="68"/>
    </location>
</feature>
<organism evidence="2 3">
    <name type="scientific">Trypanosoma conorhini</name>
    <dbReference type="NCBI Taxonomy" id="83891"/>
    <lineage>
        <taxon>Eukaryota</taxon>
        <taxon>Discoba</taxon>
        <taxon>Euglenozoa</taxon>
        <taxon>Kinetoplastea</taxon>
        <taxon>Metakinetoplastina</taxon>
        <taxon>Trypanosomatida</taxon>
        <taxon>Trypanosomatidae</taxon>
        <taxon>Trypanosoma</taxon>
    </lineage>
</organism>
<protein>
    <submittedName>
        <fullName evidence="2">Uncharacterized protein</fullName>
    </submittedName>
</protein>
<gene>
    <name evidence="2" type="ORF">Tco025E_01292</name>
</gene>
<evidence type="ECO:0000313" key="2">
    <source>
        <dbReference type="EMBL" id="RNF26519.1"/>
    </source>
</evidence>
<dbReference type="GeneID" id="40314903"/>
<dbReference type="EMBL" id="MKKU01000038">
    <property type="protein sequence ID" value="RNF26519.1"/>
    <property type="molecule type" value="Genomic_DNA"/>
</dbReference>
<reference evidence="2 3" key="1">
    <citation type="journal article" date="2018" name="BMC Genomics">
        <title>Genomic comparison of Trypanosoma conorhini and Trypanosoma rangeli to Trypanosoma cruzi strains of high and low virulence.</title>
        <authorList>
            <person name="Bradwell K.R."/>
            <person name="Koparde V.N."/>
            <person name="Matveyev A.V."/>
            <person name="Serrano M.G."/>
            <person name="Alves J.M."/>
            <person name="Parikh H."/>
            <person name="Huang B."/>
            <person name="Lee V."/>
            <person name="Espinosa-Alvarez O."/>
            <person name="Ortiz P.A."/>
            <person name="Costa-Martins A.G."/>
            <person name="Teixeira M.M."/>
            <person name="Buck G.A."/>
        </authorList>
    </citation>
    <scope>NUCLEOTIDE SEQUENCE [LARGE SCALE GENOMIC DNA]</scope>
    <source>
        <strain evidence="2 3">025E</strain>
    </source>
</reference>
<comment type="caution">
    <text evidence="2">The sequence shown here is derived from an EMBL/GenBank/DDBJ whole genome shotgun (WGS) entry which is preliminary data.</text>
</comment>
<evidence type="ECO:0000256" key="1">
    <source>
        <dbReference type="SAM" id="MobiDB-lite"/>
    </source>
</evidence>
<keyword evidence="3" id="KW-1185">Reference proteome</keyword>
<sequence>MLAVGTTAGRDTVFGGGSGTGAVEATKDVFAHLYRDAASRRQRQAEAGRPCHSDTAPVAPHPFEGNVFSQGRNRAARDAGVVRRGSEEVVTRPGATKFQTNKRLDSLALPRGPCNTAVHPPSPNYGRVLSFTEEEARSRRGCDSLRPRALSRPPRLTIPLNNPTLNRLATPRAAPRLALASKYDSDSCGARRPATLTRQGSRIFRF</sequence>
<accession>A0A3R7M4Q4</accession>
<proteinExistence type="predicted"/>
<dbReference type="AlphaFoldDB" id="A0A3R7M4Q4"/>